<dbReference type="OrthoDB" id="8906778at2"/>
<evidence type="ECO:0000313" key="2">
    <source>
        <dbReference type="EMBL" id="RPE65033.1"/>
    </source>
</evidence>
<dbReference type="GO" id="GO:0016987">
    <property type="term" value="F:sigma factor activity"/>
    <property type="evidence" value="ECO:0007669"/>
    <property type="project" value="InterPro"/>
</dbReference>
<organism evidence="2 3">
    <name type="scientific">Tibeticola sediminis</name>
    <dbReference type="NCBI Taxonomy" id="1917811"/>
    <lineage>
        <taxon>Bacteria</taxon>
        <taxon>Pseudomonadati</taxon>
        <taxon>Pseudomonadota</taxon>
        <taxon>Betaproteobacteria</taxon>
        <taxon>Burkholderiales</taxon>
        <taxon>Comamonadaceae</taxon>
        <taxon>Tibeticola</taxon>
    </lineage>
</organism>
<evidence type="ECO:0000259" key="1">
    <source>
        <dbReference type="Pfam" id="PF08281"/>
    </source>
</evidence>
<dbReference type="Gene3D" id="3.30.160.100">
    <property type="entry name" value="Ribosome hibernation promotion factor-like"/>
    <property type="match status" value="1"/>
</dbReference>
<evidence type="ECO:0000313" key="3">
    <source>
        <dbReference type="Proteomes" id="UP000272193"/>
    </source>
</evidence>
<dbReference type="Proteomes" id="UP000272193">
    <property type="component" value="Unassembled WGS sequence"/>
</dbReference>
<dbReference type="Gene3D" id="1.10.10.10">
    <property type="entry name" value="Winged helix-like DNA-binding domain superfamily/Winged helix DNA-binding domain"/>
    <property type="match status" value="1"/>
</dbReference>
<dbReference type="EMBL" id="RKQL01000005">
    <property type="protein sequence ID" value="RPE65033.1"/>
    <property type="molecule type" value="Genomic_DNA"/>
</dbReference>
<dbReference type="Pfam" id="PF08281">
    <property type="entry name" value="Sigma70_r4_2"/>
    <property type="match status" value="1"/>
</dbReference>
<dbReference type="SUPFAM" id="SSF88659">
    <property type="entry name" value="Sigma3 and sigma4 domains of RNA polymerase sigma factors"/>
    <property type="match status" value="1"/>
</dbReference>
<dbReference type="GO" id="GO:0003677">
    <property type="term" value="F:DNA binding"/>
    <property type="evidence" value="ECO:0007669"/>
    <property type="project" value="InterPro"/>
</dbReference>
<feature type="domain" description="RNA polymerase sigma factor 70 region 4 type 2" evidence="1">
    <location>
        <begin position="286"/>
        <end position="331"/>
    </location>
</feature>
<protein>
    <recommendedName>
        <fullName evidence="1">RNA polymerase sigma factor 70 region 4 type 2 domain-containing protein</fullName>
    </recommendedName>
</protein>
<dbReference type="GO" id="GO:0006352">
    <property type="term" value="P:DNA-templated transcription initiation"/>
    <property type="evidence" value="ECO:0007669"/>
    <property type="project" value="InterPro"/>
</dbReference>
<accession>A0A3N4U2G6</accession>
<comment type="caution">
    <text evidence="2">The sequence shown here is derived from an EMBL/GenBank/DDBJ whole genome shotgun (WGS) entry which is preliminary data.</text>
</comment>
<gene>
    <name evidence="2" type="ORF">EDC62_2159</name>
</gene>
<dbReference type="InterPro" id="IPR036388">
    <property type="entry name" value="WH-like_DNA-bd_sf"/>
</dbReference>
<dbReference type="InterPro" id="IPR013324">
    <property type="entry name" value="RNA_pol_sigma_r3/r4-like"/>
</dbReference>
<name>A0A3N4U2G6_9BURK</name>
<proteinExistence type="predicted"/>
<dbReference type="InterPro" id="IPR036567">
    <property type="entry name" value="RHF-like"/>
</dbReference>
<reference evidence="2 3" key="1">
    <citation type="submission" date="2018-11" db="EMBL/GenBank/DDBJ databases">
        <title>Genomic Encyclopedia of Type Strains, Phase IV (KMG-IV): sequencing the most valuable type-strain genomes for metagenomic binning, comparative biology and taxonomic classification.</title>
        <authorList>
            <person name="Goeker M."/>
        </authorList>
    </citation>
    <scope>NUCLEOTIDE SEQUENCE [LARGE SCALE GENOMIC DNA]</scope>
    <source>
        <strain evidence="2 3">DSM 101684</strain>
    </source>
</reference>
<dbReference type="InterPro" id="IPR013249">
    <property type="entry name" value="RNA_pol_sigma70_r4_t2"/>
</dbReference>
<dbReference type="AlphaFoldDB" id="A0A3N4U2G6"/>
<dbReference type="RefSeq" id="WP_124223539.1">
    <property type="nucleotide sequence ID" value="NZ_RKQL01000005.1"/>
</dbReference>
<sequence>MNIKLHYEGTSAQDAPGWAQALETQMSKQLQPLLVKHGAEDSVLHATLGKLKRGGKAFTVRLHMHLPGKKIIAASAEGAEPVVASEAAMARLFREAKKHFELLRGQDQYKRKARRERLHALKEQIAAMPETVATQAQQGIDALLQRLEAVARRELAYLRAVGDLPSDYPTVRDVVDEAAAATKAAWQPGADSDAVYRQLLKNLFKAIDREVAASRPYGEAVSLDAPVPTDAQDDAESMVEEELYEYYQPDDTLSVADVLPETVEAAAESTEQPAAAERAGEQAYVVDVLKDLPVAWRRALLLAELDALAHAAIAEVLDTTERSVASWIELAQSFIEARLGDAGIARPSGEGRVRLTVWLHGGGR</sequence>
<keyword evidence="3" id="KW-1185">Reference proteome</keyword>